<keyword evidence="12" id="KW-0969">Cilium</keyword>
<dbReference type="AlphaFoldDB" id="A0A271IZF5"/>
<evidence type="ECO:0000256" key="8">
    <source>
        <dbReference type="RuleBase" id="RU004057"/>
    </source>
</evidence>
<keyword evidence="3" id="KW-1003">Cell membrane</keyword>
<keyword evidence="12" id="KW-0966">Cell projection</keyword>
<evidence type="ECO:0000256" key="2">
    <source>
        <dbReference type="ARBA" id="ARBA00022448"/>
    </source>
</evidence>
<evidence type="ECO:0000256" key="1">
    <source>
        <dbReference type="ARBA" id="ARBA00004651"/>
    </source>
</evidence>
<dbReference type="GO" id="GO:0005886">
    <property type="term" value="C:plasma membrane"/>
    <property type="evidence" value="ECO:0007669"/>
    <property type="project" value="UniProtKB-SubCell"/>
</dbReference>
<evidence type="ECO:0000259" key="11">
    <source>
        <dbReference type="Pfam" id="PF01618"/>
    </source>
</evidence>
<evidence type="ECO:0000313" key="12">
    <source>
        <dbReference type="EMBL" id="PAP76603.1"/>
    </source>
</evidence>
<dbReference type="InterPro" id="IPR050790">
    <property type="entry name" value="ExbB/TolQ_transport"/>
</dbReference>
<feature type="transmembrane region" description="Helical" evidence="10">
    <location>
        <begin position="170"/>
        <end position="192"/>
    </location>
</feature>
<dbReference type="EMBL" id="MQWD01000001">
    <property type="protein sequence ID" value="PAP76603.1"/>
    <property type="molecule type" value="Genomic_DNA"/>
</dbReference>
<dbReference type="Proteomes" id="UP000216339">
    <property type="component" value="Unassembled WGS sequence"/>
</dbReference>
<dbReference type="PANTHER" id="PTHR30625">
    <property type="entry name" value="PROTEIN TOLQ"/>
    <property type="match status" value="1"/>
</dbReference>
<keyword evidence="13" id="KW-1185">Reference proteome</keyword>
<dbReference type="Pfam" id="PF01618">
    <property type="entry name" value="MotA_ExbB"/>
    <property type="match status" value="1"/>
</dbReference>
<evidence type="ECO:0000256" key="7">
    <source>
        <dbReference type="ARBA" id="ARBA00023136"/>
    </source>
</evidence>
<name>A0A271IZF5_9BACT</name>
<keyword evidence="12" id="KW-0282">Flagellum</keyword>
<keyword evidence="6 10" id="KW-1133">Transmembrane helix</keyword>
<evidence type="ECO:0000256" key="3">
    <source>
        <dbReference type="ARBA" id="ARBA00022475"/>
    </source>
</evidence>
<keyword evidence="5 8" id="KW-0653">Protein transport</keyword>
<evidence type="ECO:0000256" key="9">
    <source>
        <dbReference type="SAM" id="MobiDB-lite"/>
    </source>
</evidence>
<keyword evidence="7 10" id="KW-0472">Membrane</keyword>
<accession>A0A271IZF5</accession>
<evidence type="ECO:0000256" key="10">
    <source>
        <dbReference type="SAM" id="Phobius"/>
    </source>
</evidence>
<sequence>MTLSALLLMQEAASGGFANDLVFRFNEGGPYMWPVLITLIIGLAIAFERILSLNRADINAPKFMARVKEALDNGGVSAAEDVCANTRGPVASVVQAGLTRFDEGMDAVEKAVVSYGSIEMSFLERGLVWLSLGISLAPMFGFLGTVVGMVEAFDAIEQAGDISPSLVANGIKIALLTTVFGLIAAIILQVFYNYCVSKIDRITADMEEASVELIDSLAMMSVGRPALSGRTRATLPDPKRELGTGDDLTQTDLS</sequence>
<reference evidence="12 13" key="1">
    <citation type="submission" date="2016-11" db="EMBL/GenBank/DDBJ databases">
        <title>Study of marine rhodopsin-containing bacteria.</title>
        <authorList>
            <person name="Yoshizawa S."/>
            <person name="Kumagai Y."/>
            <person name="Kogure K."/>
        </authorList>
    </citation>
    <scope>NUCLEOTIDE SEQUENCE [LARGE SCALE GENOMIC DNA]</scope>
    <source>
        <strain evidence="12 13">SAORIC-28</strain>
    </source>
</reference>
<gene>
    <name evidence="12" type="ORF">BSZ37_09195</name>
</gene>
<dbReference type="GO" id="GO:0017038">
    <property type="term" value="P:protein import"/>
    <property type="evidence" value="ECO:0007669"/>
    <property type="project" value="TreeGrafter"/>
</dbReference>
<protein>
    <submittedName>
        <fullName evidence="12">Flagellar motor protein MotA</fullName>
    </submittedName>
</protein>
<proteinExistence type="inferred from homology"/>
<feature type="transmembrane region" description="Helical" evidence="10">
    <location>
        <begin position="127"/>
        <end position="150"/>
    </location>
</feature>
<comment type="caution">
    <text evidence="12">The sequence shown here is derived from an EMBL/GenBank/DDBJ whole genome shotgun (WGS) entry which is preliminary data.</text>
</comment>
<dbReference type="OrthoDB" id="4045at2"/>
<dbReference type="PANTHER" id="PTHR30625:SF15">
    <property type="entry name" value="BIOPOLYMER TRANSPORT PROTEIN EXBB"/>
    <property type="match status" value="1"/>
</dbReference>
<feature type="domain" description="MotA/TolQ/ExbB proton channel" evidence="11">
    <location>
        <begin position="89"/>
        <end position="207"/>
    </location>
</feature>
<comment type="similarity">
    <text evidence="8">Belongs to the exbB/tolQ family.</text>
</comment>
<dbReference type="InterPro" id="IPR002898">
    <property type="entry name" value="MotA_ExbB_proton_chnl"/>
</dbReference>
<organism evidence="12 13">
    <name type="scientific">Rubrivirga marina</name>
    <dbReference type="NCBI Taxonomy" id="1196024"/>
    <lineage>
        <taxon>Bacteria</taxon>
        <taxon>Pseudomonadati</taxon>
        <taxon>Rhodothermota</taxon>
        <taxon>Rhodothermia</taxon>
        <taxon>Rhodothermales</taxon>
        <taxon>Rubricoccaceae</taxon>
        <taxon>Rubrivirga</taxon>
    </lineage>
</organism>
<evidence type="ECO:0000256" key="6">
    <source>
        <dbReference type="ARBA" id="ARBA00022989"/>
    </source>
</evidence>
<comment type="subcellular location">
    <subcellularLocation>
        <location evidence="1">Cell membrane</location>
        <topology evidence="1">Multi-pass membrane protein</topology>
    </subcellularLocation>
    <subcellularLocation>
        <location evidence="8">Membrane</location>
        <topology evidence="8">Multi-pass membrane protein</topology>
    </subcellularLocation>
</comment>
<keyword evidence="2 8" id="KW-0813">Transport</keyword>
<evidence type="ECO:0000256" key="4">
    <source>
        <dbReference type="ARBA" id="ARBA00022692"/>
    </source>
</evidence>
<dbReference type="RefSeq" id="WP_095510262.1">
    <property type="nucleotide sequence ID" value="NZ_MQWD01000001.1"/>
</dbReference>
<evidence type="ECO:0000256" key="5">
    <source>
        <dbReference type="ARBA" id="ARBA00022927"/>
    </source>
</evidence>
<feature type="region of interest" description="Disordered" evidence="9">
    <location>
        <begin position="228"/>
        <end position="254"/>
    </location>
</feature>
<keyword evidence="4 10" id="KW-0812">Transmembrane</keyword>
<feature type="transmembrane region" description="Helical" evidence="10">
    <location>
        <begin position="30"/>
        <end position="47"/>
    </location>
</feature>
<evidence type="ECO:0000313" key="13">
    <source>
        <dbReference type="Proteomes" id="UP000216339"/>
    </source>
</evidence>